<evidence type="ECO:0000256" key="4">
    <source>
        <dbReference type="ARBA" id="ARBA00016218"/>
    </source>
</evidence>
<evidence type="ECO:0000256" key="5">
    <source>
        <dbReference type="ARBA" id="ARBA00022679"/>
    </source>
</evidence>
<keyword evidence="8" id="KW-0067">ATP-binding</keyword>
<name>A0A848ML10_9GAMM</name>
<proteinExistence type="inferred from homology"/>
<dbReference type="Pfam" id="PF01288">
    <property type="entry name" value="HPPK"/>
    <property type="match status" value="1"/>
</dbReference>
<evidence type="ECO:0000256" key="7">
    <source>
        <dbReference type="ARBA" id="ARBA00022777"/>
    </source>
</evidence>
<comment type="caution">
    <text evidence="14">The sequence shown here is derived from an EMBL/GenBank/DDBJ whole genome shotgun (WGS) entry which is preliminary data.</text>
</comment>
<protein>
    <recommendedName>
        <fullName evidence="4">2-amino-4-hydroxy-6-hydroxymethyldihydropteridine pyrophosphokinase</fullName>
        <ecNumber evidence="3">2.7.6.3</ecNumber>
    </recommendedName>
    <alternativeName>
        <fullName evidence="11">6-hydroxymethyl-7,8-dihydropterin pyrophosphokinase</fullName>
    </alternativeName>
    <alternativeName>
        <fullName evidence="12">7,8-dihydro-6-hydroxymethylpterin-pyrophosphokinase</fullName>
    </alternativeName>
</protein>
<organism evidence="14 15">
    <name type="scientific">Rouxiella aceris</name>
    <dbReference type="NCBI Taxonomy" id="2703884"/>
    <lineage>
        <taxon>Bacteria</taxon>
        <taxon>Pseudomonadati</taxon>
        <taxon>Pseudomonadota</taxon>
        <taxon>Gammaproteobacteria</taxon>
        <taxon>Enterobacterales</taxon>
        <taxon>Yersiniaceae</taxon>
        <taxon>Rouxiella</taxon>
    </lineage>
</organism>
<dbReference type="RefSeq" id="WP_169403503.1">
    <property type="nucleotide sequence ID" value="NZ_JAADJU010000006.1"/>
</dbReference>
<sequence>MIRVYIALGSNLAKPVDQVNCALEALAHLPRTRLVQTSSFYRSKPLGPQNQPDYLNAVVALDTQLPADELLDCTQAIEQNQGRVRKAERWGPRTLDLDMLLYGNSVIASDRLIVPHYDMKNREFMLYPLAEIAPDLVFPDGESLQQLLQRVPLNGLTRW</sequence>
<comment type="similarity">
    <text evidence="2">Belongs to the HPPK family.</text>
</comment>
<dbReference type="GO" id="GO:0046656">
    <property type="term" value="P:folic acid biosynthetic process"/>
    <property type="evidence" value="ECO:0007669"/>
    <property type="project" value="UniProtKB-KW"/>
</dbReference>
<keyword evidence="7 14" id="KW-0418">Kinase</keyword>
<evidence type="ECO:0000256" key="9">
    <source>
        <dbReference type="ARBA" id="ARBA00022909"/>
    </source>
</evidence>
<dbReference type="PROSITE" id="PS00794">
    <property type="entry name" value="HPPK"/>
    <property type="match status" value="1"/>
</dbReference>
<evidence type="ECO:0000256" key="2">
    <source>
        <dbReference type="ARBA" id="ARBA00005810"/>
    </source>
</evidence>
<dbReference type="GO" id="GO:0046654">
    <property type="term" value="P:tetrahydrofolate biosynthetic process"/>
    <property type="evidence" value="ECO:0007669"/>
    <property type="project" value="UniProtKB-UniPathway"/>
</dbReference>
<dbReference type="GO" id="GO:0003848">
    <property type="term" value="F:2-amino-4-hydroxy-6-hydroxymethyldihydropteridine diphosphokinase activity"/>
    <property type="evidence" value="ECO:0007669"/>
    <property type="project" value="UniProtKB-EC"/>
</dbReference>
<dbReference type="GO" id="GO:0005524">
    <property type="term" value="F:ATP binding"/>
    <property type="evidence" value="ECO:0007669"/>
    <property type="project" value="UniProtKB-KW"/>
</dbReference>
<gene>
    <name evidence="14" type="primary">folK</name>
    <name evidence="14" type="ORF">GW590_13115</name>
</gene>
<evidence type="ECO:0000256" key="3">
    <source>
        <dbReference type="ARBA" id="ARBA00013253"/>
    </source>
</evidence>
<comment type="pathway">
    <text evidence="1">Cofactor biosynthesis; tetrahydrofolate biosynthesis; 2-amino-4-hydroxy-6-hydroxymethyl-7,8-dihydropteridine diphosphate from 7,8-dihydroneopterin triphosphate: step 4/4.</text>
</comment>
<evidence type="ECO:0000259" key="13">
    <source>
        <dbReference type="PROSITE" id="PS00794"/>
    </source>
</evidence>
<accession>A0A848ML10</accession>
<keyword evidence="6" id="KW-0547">Nucleotide-binding</keyword>
<dbReference type="SUPFAM" id="SSF55083">
    <property type="entry name" value="6-hydroxymethyl-7,8-dihydropterin pyrophosphokinase, HPPK"/>
    <property type="match status" value="1"/>
</dbReference>
<dbReference type="FunFam" id="3.30.70.560:FF:000001">
    <property type="entry name" value="2-amino-4-hydroxy-6-hydroxymethyldihydropteridine pyrophosphokinase"/>
    <property type="match status" value="1"/>
</dbReference>
<dbReference type="AlphaFoldDB" id="A0A848ML10"/>
<dbReference type="PANTHER" id="PTHR43071">
    <property type="entry name" value="2-AMINO-4-HYDROXY-6-HYDROXYMETHYLDIHYDROPTERIDINE PYROPHOSPHOKINASE"/>
    <property type="match status" value="1"/>
</dbReference>
<evidence type="ECO:0000256" key="11">
    <source>
        <dbReference type="ARBA" id="ARBA00029766"/>
    </source>
</evidence>
<evidence type="ECO:0000256" key="8">
    <source>
        <dbReference type="ARBA" id="ARBA00022840"/>
    </source>
</evidence>
<keyword evidence="9" id="KW-0289">Folate biosynthesis</keyword>
<dbReference type="InterPro" id="IPR035907">
    <property type="entry name" value="Hppk_sf"/>
</dbReference>
<dbReference type="EMBL" id="JAADJU010000006">
    <property type="protein sequence ID" value="NMP27799.1"/>
    <property type="molecule type" value="Genomic_DNA"/>
</dbReference>
<dbReference type="Gene3D" id="3.30.70.560">
    <property type="entry name" value="7,8-Dihydro-6-hydroxymethylpterin-pyrophosphokinase HPPK"/>
    <property type="match status" value="1"/>
</dbReference>
<dbReference type="CDD" id="cd00483">
    <property type="entry name" value="HPPK"/>
    <property type="match status" value="1"/>
</dbReference>
<keyword evidence="15" id="KW-1185">Reference proteome</keyword>
<dbReference type="EC" id="2.7.6.3" evidence="3"/>
<dbReference type="GO" id="GO:0016301">
    <property type="term" value="F:kinase activity"/>
    <property type="evidence" value="ECO:0007669"/>
    <property type="project" value="UniProtKB-KW"/>
</dbReference>
<evidence type="ECO:0000256" key="6">
    <source>
        <dbReference type="ARBA" id="ARBA00022741"/>
    </source>
</evidence>
<comment type="function">
    <text evidence="10">Catalyzes the transfer of pyrophosphate from adenosine triphosphate (ATP) to 6-hydroxymethyl-7,8-dihydropterin, an enzymatic step in folate biosynthesis pathway.</text>
</comment>
<dbReference type="NCBIfam" id="TIGR01498">
    <property type="entry name" value="folK"/>
    <property type="match status" value="1"/>
</dbReference>
<dbReference type="PANTHER" id="PTHR43071:SF1">
    <property type="entry name" value="2-AMINO-4-HYDROXY-6-HYDROXYMETHYLDIHYDROPTERIDINE PYROPHOSPHOKINASE"/>
    <property type="match status" value="1"/>
</dbReference>
<evidence type="ECO:0000256" key="1">
    <source>
        <dbReference type="ARBA" id="ARBA00005051"/>
    </source>
</evidence>
<reference evidence="14 15" key="1">
    <citation type="submission" date="2020-01" db="EMBL/GenBank/DDBJ databases">
        <authorList>
            <person name="Lee S.D."/>
        </authorList>
    </citation>
    <scope>NUCLEOTIDE SEQUENCE [LARGE SCALE GENOMIC DNA]</scope>
    <source>
        <strain evidence="14 15">SAP-1</strain>
    </source>
</reference>
<keyword evidence="5 14" id="KW-0808">Transferase</keyword>
<reference evidence="14 15" key="2">
    <citation type="submission" date="2020-06" db="EMBL/GenBank/DDBJ databases">
        <title>Polyphasic characterization of a Rahnella strain isolated from tree sap.</title>
        <authorList>
            <person name="Kim I.S."/>
        </authorList>
    </citation>
    <scope>NUCLEOTIDE SEQUENCE [LARGE SCALE GENOMIC DNA]</scope>
    <source>
        <strain evidence="14 15">SAP-1</strain>
    </source>
</reference>
<evidence type="ECO:0000256" key="10">
    <source>
        <dbReference type="ARBA" id="ARBA00029409"/>
    </source>
</evidence>
<dbReference type="Proteomes" id="UP000585363">
    <property type="component" value="Unassembled WGS sequence"/>
</dbReference>
<evidence type="ECO:0000313" key="15">
    <source>
        <dbReference type="Proteomes" id="UP000585363"/>
    </source>
</evidence>
<feature type="domain" description="7,8-dihydro-6-hydroxymethylpterin-pyrophosphokinase" evidence="13">
    <location>
        <begin position="89"/>
        <end position="100"/>
    </location>
</feature>
<dbReference type="InterPro" id="IPR000550">
    <property type="entry name" value="Hppk"/>
</dbReference>
<evidence type="ECO:0000256" key="12">
    <source>
        <dbReference type="ARBA" id="ARBA00033413"/>
    </source>
</evidence>
<evidence type="ECO:0000313" key="14">
    <source>
        <dbReference type="EMBL" id="NMP27799.1"/>
    </source>
</evidence>
<dbReference type="UniPathway" id="UPA00077">
    <property type="reaction ID" value="UER00155"/>
</dbReference>